<dbReference type="KEGG" id="glo:Glov_2742"/>
<keyword evidence="4" id="KW-1185">Reference proteome</keyword>
<sequence>MAVKFFGQFLVEQDAVTGESLLHAIELQERTNLKLGEMAVAMGFITQQDIETAHSAQLSKDMKLGDLLVELGFLSPRQLEEVIAHQKATHLYIGEALVKVGALTPEKLDHYLAAFKADQAPYVANHVELPAWLSENATAWEMTVDLTYKMITRVIGIQFRPGKFFETSVLSSNHMIAAMDLSGDLTARYLLSVSAGIQKTIAKAILKEDNVDHEDDEILEDTVMEFVNIVCGNVVAKASQMGVTLDINPPITLHPSSDGLVVPDNYRCVVFPIHVGDDEVMEMALFIK</sequence>
<organism evidence="3 4">
    <name type="scientific">Trichlorobacter lovleyi (strain ATCC BAA-1151 / DSM 17278 / SZ)</name>
    <name type="common">Geobacter lovleyi</name>
    <dbReference type="NCBI Taxonomy" id="398767"/>
    <lineage>
        <taxon>Bacteria</taxon>
        <taxon>Pseudomonadati</taxon>
        <taxon>Thermodesulfobacteriota</taxon>
        <taxon>Desulfuromonadia</taxon>
        <taxon>Geobacterales</taxon>
        <taxon>Geobacteraceae</taxon>
        <taxon>Trichlorobacter</taxon>
    </lineage>
</organism>
<dbReference type="InterPro" id="IPR028976">
    <property type="entry name" value="CheC-like_sf"/>
</dbReference>
<name>B3E7D8_TRIL1</name>
<evidence type="ECO:0000313" key="3">
    <source>
        <dbReference type="EMBL" id="ACD96455.1"/>
    </source>
</evidence>
<evidence type="ECO:0000259" key="2">
    <source>
        <dbReference type="Pfam" id="PF13690"/>
    </source>
</evidence>
<keyword evidence="1" id="KW-0145">Chemotaxis</keyword>
<proteinExistence type="predicted"/>
<dbReference type="HOGENOM" id="CLU_052003_0_0_7"/>
<dbReference type="Gene3D" id="3.40.1550.10">
    <property type="entry name" value="CheC-like"/>
    <property type="match status" value="1"/>
</dbReference>
<dbReference type="EMBL" id="CP001089">
    <property type="protein sequence ID" value="ACD96455.1"/>
    <property type="molecule type" value="Genomic_DNA"/>
</dbReference>
<dbReference type="InterPro" id="IPR028051">
    <property type="entry name" value="CheX-like_dom"/>
</dbReference>
<dbReference type="Proteomes" id="UP000002420">
    <property type="component" value="Chromosome"/>
</dbReference>
<dbReference type="Pfam" id="PF13690">
    <property type="entry name" value="CheX"/>
    <property type="match status" value="1"/>
</dbReference>
<dbReference type="eggNOG" id="COG1406">
    <property type="taxonomic scope" value="Bacteria"/>
</dbReference>
<evidence type="ECO:0000313" key="4">
    <source>
        <dbReference type="Proteomes" id="UP000002420"/>
    </source>
</evidence>
<feature type="domain" description="Chemotaxis phosphatase CheX-like" evidence="2">
    <location>
        <begin position="176"/>
        <end position="274"/>
    </location>
</feature>
<dbReference type="InterPro" id="IPR037257">
    <property type="entry name" value="T2SS_E_N_sf"/>
</dbReference>
<reference evidence="3 4" key="1">
    <citation type="submission" date="2008-05" db="EMBL/GenBank/DDBJ databases">
        <title>Complete sequence of chromosome of Geobacter lovleyi SZ.</title>
        <authorList>
            <consortium name="US DOE Joint Genome Institute"/>
            <person name="Lucas S."/>
            <person name="Copeland A."/>
            <person name="Lapidus A."/>
            <person name="Glavina del Rio T."/>
            <person name="Dalin E."/>
            <person name="Tice H."/>
            <person name="Bruce D."/>
            <person name="Goodwin L."/>
            <person name="Pitluck S."/>
            <person name="Chertkov O."/>
            <person name="Meincke L."/>
            <person name="Brettin T."/>
            <person name="Detter J.C."/>
            <person name="Han C."/>
            <person name="Tapia R."/>
            <person name="Kuske C.R."/>
            <person name="Schmutz J."/>
            <person name="Larimer F."/>
            <person name="Land M."/>
            <person name="Hauser L."/>
            <person name="Kyrpides N."/>
            <person name="Mikhailova N."/>
            <person name="Sung Y."/>
            <person name="Fletcher K.E."/>
            <person name="Ritalahti K.M."/>
            <person name="Loeffler F.E."/>
            <person name="Richardson P."/>
        </authorList>
    </citation>
    <scope>NUCLEOTIDE SEQUENCE [LARGE SCALE GENOMIC DNA]</scope>
    <source>
        <strain evidence="4">ATCC BAA-1151 / DSM 17278 / SZ</strain>
    </source>
</reference>
<dbReference type="GO" id="GO:0006935">
    <property type="term" value="P:chemotaxis"/>
    <property type="evidence" value="ECO:0007669"/>
    <property type="project" value="UniProtKB-KW"/>
</dbReference>
<accession>B3E7D8</accession>
<gene>
    <name evidence="3" type="ordered locus">Glov_2742</name>
</gene>
<dbReference type="SUPFAM" id="SSF103039">
    <property type="entry name" value="CheC-like"/>
    <property type="match status" value="1"/>
</dbReference>
<dbReference type="RefSeq" id="WP_012470784.1">
    <property type="nucleotide sequence ID" value="NC_010814.1"/>
</dbReference>
<dbReference type="STRING" id="398767.Glov_2742"/>
<protein>
    <submittedName>
        <fullName evidence="3">CheC domain protein</fullName>
    </submittedName>
</protein>
<dbReference type="OrthoDB" id="5614404at2"/>
<evidence type="ECO:0000256" key="1">
    <source>
        <dbReference type="ARBA" id="ARBA00022500"/>
    </source>
</evidence>
<dbReference type="SUPFAM" id="SSF160246">
    <property type="entry name" value="EspE N-terminal domain-like"/>
    <property type="match status" value="2"/>
</dbReference>
<dbReference type="AlphaFoldDB" id="B3E7D8"/>